<evidence type="ECO:0000313" key="2">
    <source>
        <dbReference type="Proteomes" id="UP001138500"/>
    </source>
</evidence>
<dbReference type="EMBL" id="RIBY02002114">
    <property type="protein sequence ID" value="KAH9825438.1"/>
    <property type="molecule type" value="Genomic_DNA"/>
</dbReference>
<dbReference type="PANTHER" id="PTHR40129:SF2">
    <property type="entry name" value="KETOPANTOATE REDUCTASE N-TERMINAL DOMAIN-CONTAINING PROTEIN"/>
    <property type="match status" value="1"/>
</dbReference>
<dbReference type="PANTHER" id="PTHR40129">
    <property type="entry name" value="KETOPANTOATE REDUCTASE N-TERMINAL DOMAIN-CONTAINING PROTEIN"/>
    <property type="match status" value="1"/>
</dbReference>
<reference evidence="1 2" key="2">
    <citation type="journal article" date="2021" name="Curr. Genet.">
        <title>Genetic response to nitrogen starvation in the aggressive Eucalyptus foliar pathogen Teratosphaeria destructans.</title>
        <authorList>
            <person name="Havenga M."/>
            <person name="Wingfield B.D."/>
            <person name="Wingfield M.J."/>
            <person name="Dreyer L.L."/>
            <person name="Roets F."/>
            <person name="Aylward J."/>
        </authorList>
    </citation>
    <scope>NUCLEOTIDE SEQUENCE [LARGE SCALE GENOMIC DNA]</scope>
    <source>
        <strain evidence="1">CMW44962</strain>
    </source>
</reference>
<dbReference type="AlphaFoldDB" id="A0A9W7SMY2"/>
<feature type="non-terminal residue" evidence="1">
    <location>
        <position position="129"/>
    </location>
</feature>
<reference evidence="1 2" key="1">
    <citation type="journal article" date="2018" name="IMA Fungus">
        <title>IMA Genome-F 10: Nine draft genome sequences of Claviceps purpurea s.lat., including C. arundinis, C. humidiphila, and C. cf. spartinae, pseudomolecules for the pitch canker pathogen Fusarium circinatum, draft genome of Davidsoniella eucalypti, Grosmannia galeiformis, Quambalaria eucalypti, and Teratosphaeria destructans.</title>
        <authorList>
            <person name="Wingfield B.D."/>
            <person name="Liu M."/>
            <person name="Nguyen H.D."/>
            <person name="Lane F.A."/>
            <person name="Morgan S.W."/>
            <person name="De Vos L."/>
            <person name="Wilken P.M."/>
            <person name="Duong T.A."/>
            <person name="Aylward J."/>
            <person name="Coetzee M.P."/>
            <person name="Dadej K."/>
            <person name="De Beer Z.W."/>
            <person name="Findlay W."/>
            <person name="Havenga M."/>
            <person name="Kolarik M."/>
            <person name="Menzies J.G."/>
            <person name="Naidoo K."/>
            <person name="Pochopski O."/>
            <person name="Shoukouhi P."/>
            <person name="Santana Q.C."/>
            <person name="Seifert K.A."/>
            <person name="Soal N."/>
            <person name="Steenkamp E.T."/>
            <person name="Tatham C.T."/>
            <person name="van der Nest M.A."/>
            <person name="Wingfield M.J."/>
        </authorList>
    </citation>
    <scope>NUCLEOTIDE SEQUENCE [LARGE SCALE GENOMIC DNA]</scope>
    <source>
        <strain evidence="1">CMW44962</strain>
    </source>
</reference>
<dbReference type="OrthoDB" id="674948at2759"/>
<protein>
    <submittedName>
        <fullName evidence="1">Uncharacterized protein</fullName>
    </submittedName>
</protein>
<gene>
    <name evidence="1" type="ORF">Tdes44962_MAKER10193</name>
</gene>
<organism evidence="1 2">
    <name type="scientific">Teratosphaeria destructans</name>
    <dbReference type="NCBI Taxonomy" id="418781"/>
    <lineage>
        <taxon>Eukaryota</taxon>
        <taxon>Fungi</taxon>
        <taxon>Dikarya</taxon>
        <taxon>Ascomycota</taxon>
        <taxon>Pezizomycotina</taxon>
        <taxon>Dothideomycetes</taxon>
        <taxon>Dothideomycetidae</taxon>
        <taxon>Mycosphaerellales</taxon>
        <taxon>Teratosphaeriaceae</taxon>
        <taxon>Teratosphaeria</taxon>
    </lineage>
</organism>
<keyword evidence="2" id="KW-1185">Reference proteome</keyword>
<comment type="caution">
    <text evidence="1">The sequence shown here is derived from an EMBL/GenBank/DDBJ whole genome shotgun (WGS) entry which is preliminary data.</text>
</comment>
<sequence length="129" mass="14238">MQQLDLLILGAGWTSTFLLPLTTHHHLTHAATTRDGRPVAHTPTLAWTFDPTDPSPTQFAALPLAKNILITFPLTTPHQTHLLVSGYRAAHPGKHDPRFIQLGSTGIWQIPQPPASRPWVTRRSPHDAS</sequence>
<evidence type="ECO:0000313" key="1">
    <source>
        <dbReference type="EMBL" id="KAH9825438.1"/>
    </source>
</evidence>
<proteinExistence type="predicted"/>
<dbReference type="Proteomes" id="UP001138500">
    <property type="component" value="Unassembled WGS sequence"/>
</dbReference>
<name>A0A9W7SMY2_9PEZI</name>
<accession>A0A9W7SMY2</accession>